<dbReference type="RefSeq" id="WP_140701219.1">
    <property type="nucleotide sequence ID" value="NZ_VFSY01000026.1"/>
</dbReference>
<name>A0A502MID5_9MOLU</name>
<gene>
    <name evidence="2" type="ORF">FJM01_02470</name>
</gene>
<feature type="coiled-coil region" evidence="1">
    <location>
        <begin position="34"/>
        <end position="99"/>
    </location>
</feature>
<accession>A0A502MID5</accession>
<evidence type="ECO:0000313" key="2">
    <source>
        <dbReference type="EMBL" id="TPI01490.1"/>
    </source>
</evidence>
<proteinExistence type="predicted"/>
<dbReference type="EMBL" id="VFSY01000026">
    <property type="protein sequence ID" value="TPI01490.1"/>
    <property type="molecule type" value="Genomic_DNA"/>
</dbReference>
<protein>
    <submittedName>
        <fullName evidence="2">Uncharacterized protein</fullName>
    </submittedName>
</protein>
<keyword evidence="1" id="KW-0175">Coiled coil</keyword>
<evidence type="ECO:0000256" key="1">
    <source>
        <dbReference type="SAM" id="Coils"/>
    </source>
</evidence>
<dbReference type="Proteomes" id="UP000317904">
    <property type="component" value="Unassembled WGS sequence"/>
</dbReference>
<feature type="coiled-coil region" evidence="1">
    <location>
        <begin position="126"/>
        <end position="172"/>
    </location>
</feature>
<organism evidence="2 3">
    <name type="scientific">Mycoplasma struthionis</name>
    <dbReference type="NCBI Taxonomy" id="538220"/>
    <lineage>
        <taxon>Bacteria</taxon>
        <taxon>Bacillati</taxon>
        <taxon>Mycoplasmatota</taxon>
        <taxon>Mollicutes</taxon>
        <taxon>Mycoplasmataceae</taxon>
        <taxon>Mycoplasma</taxon>
    </lineage>
</organism>
<dbReference type="AlphaFoldDB" id="A0A502MID5"/>
<comment type="caution">
    <text evidence="2">The sequence shown here is derived from an EMBL/GenBank/DDBJ whole genome shotgun (WGS) entry which is preliminary data.</text>
</comment>
<sequence length="1034" mass="118917">MISDYFTTHADEKLASTTITANGLIKALGNVPELSSAKEKLQNAINENTKSNGDSNETLISKDTNLLDAINEAKKALEVNKKQKELKTLIAKSETLKDNLTTFKLEKGDLENIISDAKSQQNSGDLDILEEKIKALKAAYDDKNSTLEPVRKESLKNKINELLTNSDTLLDDNSLDGIIRRRLLSYKSENAIAYEMTANQLDALASKIQKDNELAEKNIYKKKYDLNNKLLTEMSRRLRSDSNTISGLNTLKQDIDSALRQNTVNDNTKPSDIKSAALALERKLTEAQTREKSEWVNAFNSLKQRATNIKNSIPNEGTHADVKSSFARTIQRFSVNPNASLEDIKNIYRSLNNETNRVNASELRILKSELLTLTSDKGRIESLLRSSNLATDADSYKQILSENKASNNNDSIESLFTKINNIRSAVNKYNDKLDANNVVLVNDLKDWANKFITSNFSEHSEHPEYFKVLKANLEKDIPQNVNSLNKTQLIDYRNRLVDKKEEYPKLVNNINAERLNNERAKENAKELYKYLVVDTPEDMEQVNDESINLGDLKLKDYFRTNKIKNLQDSTKAYNNAEKIYNSIVAEEREEIKSSLNKIDGHNKELQSIIKSRTNPNNNSPLTDDVIRRLTELKTQFDKTVKEREVYRELNDKLTTSQIRTAAKTMADFEKSYSVKLQKILSSKEANVTKLFADYQKAKEQLFNFMYQNAYNIESGSIDKDAINALSDGKDNLNTNSDVNVLKQTLEKINTVNTEYRGDRNNTQADINLHFSNWYETNGKYFTSRIQSAIQDARNWVNTRNNNTLNNYKNNLNTFLNSVTTLAIPKFTEIVNQRNNLMGMFVAREIQNLVETFLTDWQLFGRENFRDNPRWGETGRQRLWTFIDEFYTPGKWSTVQNISYYTKKVEPADNIRYLNTNNTWTSDDGGSYKSDFDIQSGNNMSNVLDRFWNIDGYVLIANTYITDLIRLWDRIKSFKPAESSKNKLSSYNLKNAELKIGLNRYFRWYLQQPDLRDNDRRMFIPKGLIRFHNDVTSKL</sequence>
<reference evidence="2 3" key="1">
    <citation type="submission" date="2019-06" db="EMBL/GenBank/DDBJ databases">
        <title>A comparative genomics study of ostrich specific Mycoplasmas.</title>
        <authorList>
            <person name="Botes A."/>
            <person name="Nel T."/>
        </authorList>
    </citation>
    <scope>NUCLEOTIDE SEQUENCE [LARGE SCALE GENOMIC DNA]</scope>
    <source>
        <strain evidence="2 3">Ms01</strain>
    </source>
</reference>
<evidence type="ECO:0000313" key="3">
    <source>
        <dbReference type="Proteomes" id="UP000317904"/>
    </source>
</evidence>